<dbReference type="InterPro" id="IPR011010">
    <property type="entry name" value="DNA_brk_join_enz"/>
</dbReference>
<keyword evidence="2" id="KW-0229">DNA integration</keyword>
<evidence type="ECO:0000313" key="8">
    <source>
        <dbReference type="EMBL" id="AEH45359.1"/>
    </source>
</evidence>
<feature type="domain" description="Tyr recombinase" evidence="6">
    <location>
        <begin position="194"/>
        <end position="373"/>
    </location>
</feature>
<dbReference type="PANTHER" id="PTHR30349:SF64">
    <property type="entry name" value="PROPHAGE INTEGRASE INTD-RELATED"/>
    <property type="match status" value="1"/>
</dbReference>
<dbReference type="PaxDb" id="667014-Thein_1497"/>
<dbReference type="Pfam" id="PF00589">
    <property type="entry name" value="Phage_integrase"/>
    <property type="match status" value="1"/>
</dbReference>
<dbReference type="Gene3D" id="1.10.443.10">
    <property type="entry name" value="Intergrase catalytic core"/>
    <property type="match status" value="1"/>
</dbReference>
<dbReference type="KEGG" id="tid:Thein_1497"/>
<sequence length="396" mass="46153">MKRKYETFKKYPGVRAYISDRRKLPDGKPDKCFYIRYKTHTGRLIEEKIGWASEGISAAYAAQIRAERLRSIRLDEEVIPIQQRRKLQWTFSEFIERRYLPWAEQEKALKTYKREREIYKIWLKPILGDKLLKEICPLDLERLKKKMKEAGRAERTIEIALATVRRAFNKAKDWELFEGENPVSKVKIPRRDNRRLRFLSPEEAEALLAEVRKRSQQTYEMCLLALHCGLRFGEITSLTWGDIDLTQGIIFIRDPKNKTSRVAYMTNEVQKMFAGKIPGAPEEYVFKDRRHGGKIKWLSKAFGESVKTLKLNEGVQDPRMKVCFHTLRHTFGSWLVMAGVPIYTVKELMGHKTLAMTERYAHLAAEAQRQAIKEIEKVARQATSSKVVSLTGRQGG</sequence>
<keyword evidence="4" id="KW-0233">DNA recombination</keyword>
<evidence type="ECO:0000256" key="3">
    <source>
        <dbReference type="ARBA" id="ARBA00023125"/>
    </source>
</evidence>
<evidence type="ECO:0000256" key="1">
    <source>
        <dbReference type="ARBA" id="ARBA00008857"/>
    </source>
</evidence>
<dbReference type="GO" id="GO:0006310">
    <property type="term" value="P:DNA recombination"/>
    <property type="evidence" value="ECO:0007669"/>
    <property type="project" value="UniProtKB-KW"/>
</dbReference>
<dbReference type="InterPro" id="IPR002104">
    <property type="entry name" value="Integrase_catalytic"/>
</dbReference>
<dbReference type="STRING" id="667014.Thein_1497"/>
<dbReference type="PROSITE" id="PS51898">
    <property type="entry name" value="TYR_RECOMBINASE"/>
    <property type="match status" value="1"/>
</dbReference>
<dbReference type="SUPFAM" id="SSF56349">
    <property type="entry name" value="DNA breaking-rejoining enzymes"/>
    <property type="match status" value="1"/>
</dbReference>
<dbReference type="PROSITE" id="PS51900">
    <property type="entry name" value="CB"/>
    <property type="match status" value="1"/>
</dbReference>
<protein>
    <submittedName>
        <fullName evidence="8">Integrase family protein</fullName>
    </submittedName>
</protein>
<keyword evidence="9" id="KW-1185">Reference proteome</keyword>
<evidence type="ECO:0000259" key="7">
    <source>
        <dbReference type="PROSITE" id="PS51900"/>
    </source>
</evidence>
<dbReference type="CDD" id="cd00796">
    <property type="entry name" value="INT_Rci_Hp1_C"/>
    <property type="match status" value="1"/>
</dbReference>
<dbReference type="InterPro" id="IPR010998">
    <property type="entry name" value="Integrase_recombinase_N"/>
</dbReference>
<comment type="similarity">
    <text evidence="1">Belongs to the 'phage' integrase family.</text>
</comment>
<dbReference type="InterPro" id="IPR050090">
    <property type="entry name" value="Tyrosine_recombinase_XerCD"/>
</dbReference>
<dbReference type="Proteomes" id="UP000006793">
    <property type="component" value="Chromosome"/>
</dbReference>
<dbReference type="FunCoup" id="F8AAD9">
    <property type="interactions" value="47"/>
</dbReference>
<reference evidence="9" key="1">
    <citation type="submission" date="2011-04" db="EMBL/GenBank/DDBJ databases">
        <title>The complete genome of Thermodesulfatator indicus DSM 15286.</title>
        <authorList>
            <person name="Lucas S."/>
            <person name="Copeland A."/>
            <person name="Lapidus A."/>
            <person name="Bruce D."/>
            <person name="Goodwin L."/>
            <person name="Pitluck S."/>
            <person name="Peters L."/>
            <person name="Kyrpides N."/>
            <person name="Mavromatis K."/>
            <person name="Pagani I."/>
            <person name="Ivanova N."/>
            <person name="Saunders L."/>
            <person name="Detter J.C."/>
            <person name="Tapia R."/>
            <person name="Han C."/>
            <person name="Land M."/>
            <person name="Hauser L."/>
            <person name="Markowitz V."/>
            <person name="Cheng J.-F."/>
            <person name="Hugenholtz P."/>
            <person name="Woyke T."/>
            <person name="Wu D."/>
            <person name="Spring S."/>
            <person name="Schroeder M."/>
            <person name="Brambilla E."/>
            <person name="Klenk H.-P."/>
            <person name="Eisen J.A."/>
        </authorList>
    </citation>
    <scope>NUCLEOTIDE SEQUENCE [LARGE SCALE GENOMIC DNA]</scope>
    <source>
        <strain evidence="9">DSM 15286 / JCM 11887 / CIR29812</strain>
    </source>
</reference>
<gene>
    <name evidence="8" type="ordered locus">Thein_1497</name>
</gene>
<evidence type="ECO:0000313" key="9">
    <source>
        <dbReference type="Proteomes" id="UP000006793"/>
    </source>
</evidence>
<dbReference type="PATRIC" id="fig|667014.3.peg.1545"/>
<feature type="domain" description="Core-binding (CB)" evidence="7">
    <location>
        <begin position="89"/>
        <end position="172"/>
    </location>
</feature>
<evidence type="ECO:0000256" key="5">
    <source>
        <dbReference type="PROSITE-ProRule" id="PRU01248"/>
    </source>
</evidence>
<dbReference type="Gene3D" id="1.10.150.130">
    <property type="match status" value="1"/>
</dbReference>
<accession>F8AAD9</accession>
<evidence type="ECO:0000259" key="6">
    <source>
        <dbReference type="PROSITE" id="PS51898"/>
    </source>
</evidence>
<evidence type="ECO:0000256" key="2">
    <source>
        <dbReference type="ARBA" id="ARBA00022908"/>
    </source>
</evidence>
<dbReference type="InterPro" id="IPR044068">
    <property type="entry name" value="CB"/>
</dbReference>
<dbReference type="RefSeq" id="WP_013908101.1">
    <property type="nucleotide sequence ID" value="NC_015681.1"/>
</dbReference>
<dbReference type="HOGENOM" id="CLU_027562_17_7_0"/>
<dbReference type="OrthoDB" id="9789256at2"/>
<evidence type="ECO:0000256" key="4">
    <source>
        <dbReference type="ARBA" id="ARBA00023172"/>
    </source>
</evidence>
<dbReference type="InParanoid" id="F8AAD9"/>
<dbReference type="eggNOG" id="COG4974">
    <property type="taxonomic scope" value="Bacteria"/>
</dbReference>
<dbReference type="GO" id="GO:0003677">
    <property type="term" value="F:DNA binding"/>
    <property type="evidence" value="ECO:0007669"/>
    <property type="project" value="UniProtKB-UniRule"/>
</dbReference>
<organism evidence="8 9">
    <name type="scientific">Thermodesulfatator indicus (strain DSM 15286 / JCM 11887 / CIR29812)</name>
    <dbReference type="NCBI Taxonomy" id="667014"/>
    <lineage>
        <taxon>Bacteria</taxon>
        <taxon>Pseudomonadati</taxon>
        <taxon>Thermodesulfobacteriota</taxon>
        <taxon>Thermodesulfobacteria</taxon>
        <taxon>Thermodesulfobacteriales</taxon>
        <taxon>Thermodesulfatatoraceae</taxon>
        <taxon>Thermodesulfatator</taxon>
    </lineage>
</organism>
<proteinExistence type="inferred from homology"/>
<name>F8AAD9_THEID</name>
<reference evidence="8 9" key="2">
    <citation type="journal article" date="2012" name="Stand. Genomic Sci.">
        <title>Complete genome sequence of the thermophilic sulfate-reducing ocean bacterium Thermodesulfatator indicus type strain (CIR29812(T)).</title>
        <authorList>
            <person name="Anderson I."/>
            <person name="Saunders E."/>
            <person name="Lapidus A."/>
            <person name="Nolan M."/>
            <person name="Lucas S."/>
            <person name="Tice H."/>
            <person name="Del Rio T.G."/>
            <person name="Cheng J.F."/>
            <person name="Han C."/>
            <person name="Tapia R."/>
            <person name="Goodwin L.A."/>
            <person name="Pitluck S."/>
            <person name="Liolios K."/>
            <person name="Mavromatis K."/>
            <person name="Pagani I."/>
            <person name="Ivanova N."/>
            <person name="Mikhailova N."/>
            <person name="Pati A."/>
            <person name="Chen A."/>
            <person name="Palaniappan K."/>
            <person name="Land M."/>
            <person name="Hauser L."/>
            <person name="Jeffries C.D."/>
            <person name="Chang Y.J."/>
            <person name="Brambilla E.M."/>
            <person name="Rohde M."/>
            <person name="Spring S."/>
            <person name="Goker M."/>
            <person name="Detter J.C."/>
            <person name="Woyke T."/>
            <person name="Bristow J."/>
            <person name="Eisen J.A."/>
            <person name="Markowitz V."/>
            <person name="Hugenholtz P."/>
            <person name="Kyrpides N.C."/>
            <person name="Klenk H.P."/>
        </authorList>
    </citation>
    <scope>NUCLEOTIDE SEQUENCE [LARGE SCALE GENOMIC DNA]</scope>
    <source>
        <strain evidence="9">DSM 15286 / JCM 11887 / CIR29812</strain>
    </source>
</reference>
<dbReference type="InterPro" id="IPR013762">
    <property type="entry name" value="Integrase-like_cat_sf"/>
</dbReference>
<dbReference type="AlphaFoldDB" id="F8AAD9"/>
<dbReference type="PANTHER" id="PTHR30349">
    <property type="entry name" value="PHAGE INTEGRASE-RELATED"/>
    <property type="match status" value="1"/>
</dbReference>
<dbReference type="EMBL" id="CP002683">
    <property type="protein sequence ID" value="AEH45359.1"/>
    <property type="molecule type" value="Genomic_DNA"/>
</dbReference>
<keyword evidence="3 5" id="KW-0238">DNA-binding</keyword>
<dbReference type="GO" id="GO:0015074">
    <property type="term" value="P:DNA integration"/>
    <property type="evidence" value="ECO:0007669"/>
    <property type="project" value="UniProtKB-KW"/>
</dbReference>